<dbReference type="eggNOG" id="KOG1543">
    <property type="taxonomic scope" value="Eukaryota"/>
</dbReference>
<keyword evidence="9" id="KW-1015">Disulfide bond</keyword>
<evidence type="ECO:0000256" key="7">
    <source>
        <dbReference type="ARBA" id="ARBA00022807"/>
    </source>
</evidence>
<evidence type="ECO:0000256" key="10">
    <source>
        <dbReference type="ARBA" id="ARBA00023180"/>
    </source>
</evidence>
<dbReference type="GO" id="GO:0016807">
    <property type="term" value="F:cysteine-type carboxypeptidase activity"/>
    <property type="evidence" value="ECO:0007669"/>
    <property type="project" value="UniProtKB-EC"/>
</dbReference>
<evidence type="ECO:0000256" key="9">
    <source>
        <dbReference type="ARBA" id="ARBA00023157"/>
    </source>
</evidence>
<dbReference type="GO" id="GO:0006508">
    <property type="term" value="P:proteolysis"/>
    <property type="evidence" value="ECO:0007669"/>
    <property type="project" value="UniProtKB-KW"/>
</dbReference>
<name>D2V1D4_NAEGR</name>
<evidence type="ECO:0000256" key="3">
    <source>
        <dbReference type="ARBA" id="ARBA00012516"/>
    </source>
</evidence>
<dbReference type="KEGG" id="ngr:NAEGRDRAFT_78125"/>
<dbReference type="VEuPathDB" id="AmoebaDB:NAEGRDRAFT_78125"/>
<feature type="domain" description="Peptidase C1A papain C-terminal" evidence="11">
    <location>
        <begin position="41"/>
        <end position="273"/>
    </location>
</feature>
<protein>
    <recommendedName>
        <fullName evidence="3">cathepsin X</fullName>
        <ecNumber evidence="3">3.4.18.1</ecNumber>
    </recommendedName>
</protein>
<dbReference type="InterPro" id="IPR013128">
    <property type="entry name" value="Peptidase_C1A"/>
</dbReference>
<gene>
    <name evidence="12" type="ORF">NAEGRDRAFT_78125</name>
</gene>
<organism evidence="13">
    <name type="scientific">Naegleria gruberi</name>
    <name type="common">Amoeba</name>
    <dbReference type="NCBI Taxonomy" id="5762"/>
    <lineage>
        <taxon>Eukaryota</taxon>
        <taxon>Discoba</taxon>
        <taxon>Heterolobosea</taxon>
        <taxon>Tetramitia</taxon>
        <taxon>Eutetramitia</taxon>
        <taxon>Vahlkampfiidae</taxon>
        <taxon>Naegleria</taxon>
    </lineage>
</organism>
<keyword evidence="4" id="KW-0645">Protease</keyword>
<evidence type="ECO:0000313" key="13">
    <source>
        <dbReference type="Proteomes" id="UP000006671"/>
    </source>
</evidence>
<dbReference type="SMART" id="SM00645">
    <property type="entry name" value="Pept_C1"/>
    <property type="match status" value="1"/>
</dbReference>
<keyword evidence="10" id="KW-0325">Glycoprotein</keyword>
<dbReference type="Gene3D" id="3.90.70.10">
    <property type="entry name" value="Cysteine proteinases"/>
    <property type="match status" value="1"/>
</dbReference>
<dbReference type="InParanoid" id="D2V1D4"/>
<evidence type="ECO:0000256" key="4">
    <source>
        <dbReference type="ARBA" id="ARBA00022670"/>
    </source>
</evidence>
<keyword evidence="8" id="KW-0865">Zymogen</keyword>
<evidence type="ECO:0000256" key="1">
    <source>
        <dbReference type="ARBA" id="ARBA00001594"/>
    </source>
</evidence>
<dbReference type="PANTHER" id="PTHR12411">
    <property type="entry name" value="CYSTEINE PROTEASE FAMILY C1-RELATED"/>
    <property type="match status" value="1"/>
</dbReference>
<dbReference type="GeneID" id="8862605"/>
<dbReference type="EC" id="3.4.18.1" evidence="3"/>
<reference evidence="12 13" key="1">
    <citation type="journal article" date="2010" name="Cell">
        <title>The genome of Naegleria gruberi illuminates early eukaryotic versatility.</title>
        <authorList>
            <person name="Fritz-Laylin L.K."/>
            <person name="Prochnik S.E."/>
            <person name="Ginger M.L."/>
            <person name="Dacks J.B."/>
            <person name="Carpenter M.L."/>
            <person name="Field M.C."/>
            <person name="Kuo A."/>
            <person name="Paredez A."/>
            <person name="Chapman J."/>
            <person name="Pham J."/>
            <person name="Shu S."/>
            <person name="Neupane R."/>
            <person name="Cipriano M."/>
            <person name="Mancuso J."/>
            <person name="Tu H."/>
            <person name="Salamov A."/>
            <person name="Lindquist E."/>
            <person name="Shapiro H."/>
            <person name="Lucas S."/>
            <person name="Grigoriev I.V."/>
            <person name="Cande W.Z."/>
            <person name="Fulton C."/>
            <person name="Rokhsar D.S."/>
            <person name="Dawson S.C."/>
        </authorList>
    </citation>
    <scope>NUCLEOTIDE SEQUENCE [LARGE SCALE GENOMIC DNA]</scope>
    <source>
        <strain evidence="12 13">NEG-M</strain>
    </source>
</reference>
<dbReference type="Proteomes" id="UP000006671">
    <property type="component" value="Unassembled WGS sequence"/>
</dbReference>
<dbReference type="AlphaFoldDB" id="D2V1D4"/>
<dbReference type="RefSeq" id="XP_002682031.1">
    <property type="nucleotide sequence ID" value="XM_002681985.1"/>
</dbReference>
<evidence type="ECO:0000313" key="12">
    <source>
        <dbReference type="EMBL" id="EFC49287.1"/>
    </source>
</evidence>
<keyword evidence="13" id="KW-1185">Reference proteome</keyword>
<evidence type="ECO:0000256" key="2">
    <source>
        <dbReference type="ARBA" id="ARBA00008455"/>
    </source>
</evidence>
<proteinExistence type="inferred from homology"/>
<accession>D2V1D4</accession>
<keyword evidence="7" id="KW-0788">Thiol protease</keyword>
<evidence type="ECO:0000259" key="11">
    <source>
        <dbReference type="SMART" id="SM00645"/>
    </source>
</evidence>
<dbReference type="EMBL" id="GG738848">
    <property type="protein sequence ID" value="EFC49287.1"/>
    <property type="molecule type" value="Genomic_DNA"/>
</dbReference>
<dbReference type="SUPFAM" id="SSF54001">
    <property type="entry name" value="Cysteine proteinases"/>
    <property type="match status" value="1"/>
</dbReference>
<dbReference type="InterPro" id="IPR000668">
    <property type="entry name" value="Peptidase_C1A_C"/>
</dbReference>
<sequence>MMASFAMAFESCYQPNVALREMNKKNESPSYRFPVTIAKALPTAFDWRNVNGTNYISTIRSQNLPQACGSCWAMASTSTLADRVNILRKGQWPCAYLSPQHVLACGNAGSCKGGDHYSVYVYANKFGIPDETCNNYRAVDQTCTDMNACYTCTTFGNSNCHPITNYKRFKVGAYGTLKGSDSILNEVYARGPVTCAIQVTPQFEAYTGGVFTQVLNNPQVNHIVAVVGWGWDSATASQYWIVRNSWGANWGESGFARVSFGSLGIETDCAFGVPVNA</sequence>
<dbReference type="Pfam" id="PF00112">
    <property type="entry name" value="Peptidase_C1"/>
    <property type="match status" value="1"/>
</dbReference>
<dbReference type="FunFam" id="3.90.70.10:FF:000060">
    <property type="entry name" value="Cathepsin Z"/>
    <property type="match status" value="1"/>
</dbReference>
<dbReference type="OrthoDB" id="190265at2759"/>
<comment type="catalytic activity">
    <reaction evidence="1">
        <text>Release of C-terminal amino acid residues with broad specificity, but lacks action on C-terminal proline. Shows weak endopeptidase activity.</text>
        <dbReference type="EC" id="3.4.18.1"/>
    </reaction>
</comment>
<evidence type="ECO:0000256" key="5">
    <source>
        <dbReference type="ARBA" id="ARBA00022729"/>
    </source>
</evidence>
<dbReference type="MEROPS" id="C01.013"/>
<keyword evidence="6" id="KW-0378">Hydrolase</keyword>
<evidence type="ECO:0000256" key="8">
    <source>
        <dbReference type="ARBA" id="ARBA00023145"/>
    </source>
</evidence>
<dbReference type="PRINTS" id="PR00705">
    <property type="entry name" value="PAPAIN"/>
</dbReference>
<dbReference type="InterPro" id="IPR038765">
    <property type="entry name" value="Papain-like_cys_pep_sf"/>
</dbReference>
<dbReference type="OMA" id="DCIVGDM"/>
<keyword evidence="5" id="KW-0732">Signal</keyword>
<comment type="similarity">
    <text evidence="2">Belongs to the peptidase C1 family.</text>
</comment>
<evidence type="ECO:0000256" key="6">
    <source>
        <dbReference type="ARBA" id="ARBA00022801"/>
    </source>
</evidence>